<feature type="domain" description="Tyrosine-protein phosphatase" evidence="10">
    <location>
        <begin position="475"/>
        <end position="617"/>
    </location>
</feature>
<dbReference type="PANTHER" id="PTHR45864:SF2">
    <property type="entry name" value="PROTEIN PHOSPHATASE SLINGSHOT"/>
    <property type="match status" value="1"/>
</dbReference>
<dbReference type="InterPro" id="IPR000387">
    <property type="entry name" value="Tyr_Pase_dom"/>
</dbReference>
<evidence type="ECO:0000256" key="3">
    <source>
        <dbReference type="ARBA" id="ARBA00013081"/>
    </source>
</evidence>
<dbReference type="PANTHER" id="PTHR45864">
    <property type="entry name" value="SLINGSHOT PROTEIN PHOSPHATASE HOMOLOG"/>
    <property type="match status" value="1"/>
</dbReference>
<keyword evidence="5" id="KW-0378">Hydrolase</keyword>
<dbReference type="Pfam" id="PF00782">
    <property type="entry name" value="DSPc"/>
    <property type="match status" value="1"/>
</dbReference>
<dbReference type="Proteomes" id="UP001157974">
    <property type="component" value="Unassembled WGS sequence"/>
</dbReference>
<evidence type="ECO:0000256" key="8">
    <source>
        <dbReference type="ARBA" id="ARBA00048336"/>
    </source>
</evidence>
<dbReference type="Pfam" id="PF08766">
    <property type="entry name" value="DEK_C"/>
    <property type="match status" value="1"/>
</dbReference>
<dbReference type="GO" id="GO:0003779">
    <property type="term" value="F:actin binding"/>
    <property type="evidence" value="ECO:0007669"/>
    <property type="project" value="InterPro"/>
</dbReference>
<protein>
    <recommendedName>
        <fullName evidence="3">protein-serine/threonine phosphatase</fullName>
        <ecNumber evidence="3">3.1.3.16</ecNumber>
    </recommendedName>
</protein>
<keyword evidence="4" id="KW-0963">Cytoplasm</keyword>
<evidence type="ECO:0000256" key="7">
    <source>
        <dbReference type="ARBA" id="ARBA00023212"/>
    </source>
</evidence>
<proteinExistence type="inferred from homology"/>
<evidence type="ECO:0000259" key="11">
    <source>
        <dbReference type="PROSITE" id="PS50056"/>
    </source>
</evidence>
<gene>
    <name evidence="12" type="ORF">NDN08_006167</name>
</gene>
<dbReference type="InterPro" id="IPR029021">
    <property type="entry name" value="Prot-tyrosine_phosphatase-like"/>
</dbReference>
<evidence type="ECO:0000313" key="13">
    <source>
        <dbReference type="Proteomes" id="UP001157974"/>
    </source>
</evidence>
<dbReference type="InterPro" id="IPR016130">
    <property type="entry name" value="Tyr_Pase_AS"/>
</dbReference>
<dbReference type="Pfam" id="PF23040">
    <property type="entry name" value="PH_SSH1-like_1st"/>
    <property type="match status" value="1"/>
</dbReference>
<comment type="similarity">
    <text evidence="2">Belongs to the protein-tyrosine phosphatase family.</text>
</comment>
<evidence type="ECO:0000256" key="5">
    <source>
        <dbReference type="ARBA" id="ARBA00022801"/>
    </source>
</evidence>
<dbReference type="PROSITE" id="PS50054">
    <property type="entry name" value="TYR_PHOSPHATASE_DUAL"/>
    <property type="match status" value="1"/>
</dbReference>
<evidence type="ECO:0000256" key="9">
    <source>
        <dbReference type="SAM" id="MobiDB-lite"/>
    </source>
</evidence>
<dbReference type="SUPFAM" id="SSF52799">
    <property type="entry name" value="(Phosphotyrosine protein) phosphatases II"/>
    <property type="match status" value="1"/>
</dbReference>
<name>A0AAV8UNS3_9RHOD</name>
<comment type="subcellular location">
    <subcellularLocation>
        <location evidence="1">Cytoplasm</location>
        <location evidence="1">Cytoskeleton</location>
    </subcellularLocation>
</comment>
<dbReference type="InterPro" id="IPR020422">
    <property type="entry name" value="TYR_PHOSPHATASE_DUAL_dom"/>
</dbReference>
<dbReference type="InterPro" id="IPR000340">
    <property type="entry name" value="Dual-sp_phosphatase_cat-dom"/>
</dbReference>
<dbReference type="AlphaFoldDB" id="A0AAV8UNS3"/>
<dbReference type="SMART" id="SM00195">
    <property type="entry name" value="DSPc"/>
    <property type="match status" value="1"/>
</dbReference>
<evidence type="ECO:0000256" key="1">
    <source>
        <dbReference type="ARBA" id="ARBA00004245"/>
    </source>
</evidence>
<dbReference type="GO" id="GO:0030837">
    <property type="term" value="P:negative regulation of actin filament polymerization"/>
    <property type="evidence" value="ECO:0007669"/>
    <property type="project" value="InterPro"/>
</dbReference>
<evidence type="ECO:0000259" key="10">
    <source>
        <dbReference type="PROSITE" id="PS50054"/>
    </source>
</evidence>
<dbReference type="Gene3D" id="3.90.190.10">
    <property type="entry name" value="Protein tyrosine phosphatase superfamily"/>
    <property type="match status" value="1"/>
</dbReference>
<dbReference type="EC" id="3.1.3.16" evidence="3"/>
<feature type="region of interest" description="Disordered" evidence="9">
    <location>
        <begin position="93"/>
        <end position="116"/>
    </location>
</feature>
<feature type="domain" description="Tyrosine specific protein phosphatases" evidence="11">
    <location>
        <begin position="534"/>
        <end position="595"/>
    </location>
</feature>
<dbReference type="InterPro" id="IPR014876">
    <property type="entry name" value="DEK_C"/>
</dbReference>
<evidence type="ECO:0000256" key="2">
    <source>
        <dbReference type="ARBA" id="ARBA00009580"/>
    </source>
</evidence>
<dbReference type="InterPro" id="IPR043587">
    <property type="entry name" value="Phosphatase_SSH-like"/>
</dbReference>
<organism evidence="12 13">
    <name type="scientific">Rhodosorus marinus</name>
    <dbReference type="NCBI Taxonomy" id="101924"/>
    <lineage>
        <taxon>Eukaryota</taxon>
        <taxon>Rhodophyta</taxon>
        <taxon>Stylonematophyceae</taxon>
        <taxon>Stylonematales</taxon>
        <taxon>Stylonemataceae</taxon>
        <taxon>Rhodosorus</taxon>
    </lineage>
</organism>
<comment type="caution">
    <text evidence="12">The sequence shown here is derived from an EMBL/GenBank/DDBJ whole genome shotgun (WGS) entry which is preliminary data.</text>
</comment>
<dbReference type="EMBL" id="JAMWBK010000008">
    <property type="protein sequence ID" value="KAJ8902847.1"/>
    <property type="molecule type" value="Genomic_DNA"/>
</dbReference>
<sequence length="627" mass="71181">MERWSDDGSWIRNGSKLQQRVRGSDPGESNVPQSVSERAKAFSDEQEDSNAAPREGDTSVSKLVAEYSENENGAHPLEDNPGLVAPLRSQIEKRQSAIQDRDNLTRTLQSPEYKGPPDILDLNSVADVVLTETEDSYIDSATTAQLDTRTKSWRKMSTVGAGLHKYSFATSRHVAENLNQTYLRLNFAAPDSADLSQLRSTRTNTLKNMVAQFEHRTTPMYYTLQALLSSIHRSESVPLVVEIPRVEHRYEGLSSETCFLALIFNKVKKYESALFLINPAEEDVTKLNLRFVIPMWGDMGATTSGDGNLFISSQTNEEEFELQLPSLQSMWTTMNALNNFTRLAKEHRVLQNHGRTHKWLEFYDQFLEDRGMFAGAHMSEGGTCVKIPSKFISRHEIEADTTQGSFLTGLADEEQEARIVQAMRDILSAFKEDLDNVTFKTVYAELAAVFEMDMKQMYKPLIDEKLLMVLGQMEEASEILDGFLYLGTEWNASHKEELESKGCKYILNMSTEIGIFFPEDFNYMRREIRDSPDEDLLSHLDPAVDFITEARLVGSSILVHCQMGVSRSASVVVAYLMKTYGLTLEDAYVFAKARRDVIKPNPGFWEQLEQYEHILQEEERSILELPL</sequence>
<accession>A0AAV8UNS3</accession>
<dbReference type="GO" id="GO:0005856">
    <property type="term" value="C:cytoskeleton"/>
    <property type="evidence" value="ECO:0007669"/>
    <property type="project" value="UniProtKB-SubCell"/>
</dbReference>
<comment type="catalytic activity">
    <reaction evidence="8">
        <text>O-phospho-L-threonyl-[protein] + H2O = L-threonyl-[protein] + phosphate</text>
        <dbReference type="Rhea" id="RHEA:47004"/>
        <dbReference type="Rhea" id="RHEA-COMP:11060"/>
        <dbReference type="Rhea" id="RHEA-COMP:11605"/>
        <dbReference type="ChEBI" id="CHEBI:15377"/>
        <dbReference type="ChEBI" id="CHEBI:30013"/>
        <dbReference type="ChEBI" id="CHEBI:43474"/>
        <dbReference type="ChEBI" id="CHEBI:61977"/>
        <dbReference type="EC" id="3.1.3.16"/>
    </reaction>
</comment>
<dbReference type="PROSITE" id="PS50056">
    <property type="entry name" value="TYR_PHOSPHATASE_2"/>
    <property type="match status" value="1"/>
</dbReference>
<keyword evidence="6" id="KW-0904">Protein phosphatase</keyword>
<evidence type="ECO:0000313" key="12">
    <source>
        <dbReference type="EMBL" id="KAJ8902847.1"/>
    </source>
</evidence>
<dbReference type="GO" id="GO:0004722">
    <property type="term" value="F:protein serine/threonine phosphatase activity"/>
    <property type="evidence" value="ECO:0007669"/>
    <property type="project" value="UniProtKB-EC"/>
</dbReference>
<dbReference type="PROSITE" id="PS00383">
    <property type="entry name" value="TYR_PHOSPHATASE_1"/>
    <property type="match status" value="1"/>
</dbReference>
<reference evidence="12 13" key="1">
    <citation type="journal article" date="2023" name="Nat. Commun.">
        <title>Origin of minicircular mitochondrial genomes in red algae.</title>
        <authorList>
            <person name="Lee Y."/>
            <person name="Cho C.H."/>
            <person name="Lee Y.M."/>
            <person name="Park S.I."/>
            <person name="Yang J.H."/>
            <person name="West J.A."/>
            <person name="Bhattacharya D."/>
            <person name="Yoon H.S."/>
        </authorList>
    </citation>
    <scope>NUCLEOTIDE SEQUENCE [LARGE SCALE GENOMIC DNA]</scope>
    <source>
        <strain evidence="12 13">CCMP1338</strain>
        <tissue evidence="12">Whole cell</tissue>
    </source>
</reference>
<evidence type="ECO:0000256" key="6">
    <source>
        <dbReference type="ARBA" id="ARBA00022912"/>
    </source>
</evidence>
<dbReference type="InterPro" id="IPR043588">
    <property type="entry name" value="SSH-N"/>
</dbReference>
<evidence type="ECO:0000256" key="4">
    <source>
        <dbReference type="ARBA" id="ARBA00022490"/>
    </source>
</evidence>
<dbReference type="FunFam" id="3.90.190.10:FF:000004">
    <property type="entry name" value="Protein phosphatase Slingshot homolog 2"/>
    <property type="match status" value="1"/>
</dbReference>
<keyword evidence="13" id="KW-1185">Reference proteome</keyword>
<keyword evidence="7" id="KW-0206">Cytoskeleton</keyword>
<feature type="compositionally biased region" description="Basic and acidic residues" evidence="9">
    <location>
        <begin position="93"/>
        <end position="104"/>
    </location>
</feature>
<feature type="region of interest" description="Disordered" evidence="9">
    <location>
        <begin position="1"/>
        <end position="59"/>
    </location>
</feature>